<evidence type="ECO:0000313" key="3">
    <source>
        <dbReference type="EnsemblFungi" id="CEF74048"/>
    </source>
</evidence>
<accession>A0A0E0RS23</accession>
<name>A0A098D526_GIBZE</name>
<dbReference type="Proteomes" id="UP000070720">
    <property type="component" value="Chromosome 1"/>
</dbReference>
<protein>
    <submittedName>
        <fullName evidence="2">Chromosome 1, complete genome</fullName>
    </submittedName>
</protein>
<sequence length="101" mass="10482">MVEEKETPNEGEEWRVSRPKSFGVDEGGGGGMTKMGEGETSKSEGQSQSESSVRGEAFWVVGGIKCGGEESQGCGPRDIATQSALTGLSAARVNAPSDETL</sequence>
<gene>
    <name evidence="2" type="ORF">FGRAMPH1_01T04483</name>
</gene>
<reference evidence="3" key="4">
    <citation type="submission" date="2017-01" db="UniProtKB">
        <authorList>
            <consortium name="EnsemblFungi"/>
        </authorList>
    </citation>
    <scope>IDENTIFICATION</scope>
    <source>
        <strain evidence="3">PH-1 / ATCC MYA-4620 / FGSC 9075 / NRRL 31084</strain>
    </source>
</reference>
<dbReference type="EnsemblFungi" id="CEF74048">
    <property type="protein sequence ID" value="CEF74048"/>
    <property type="gene ID" value="FGRRES_20059"/>
</dbReference>
<dbReference type="InParanoid" id="A0A098D526"/>
<organism evidence="2 4">
    <name type="scientific">Gibberella zeae (strain ATCC MYA-4620 / CBS 123657 / FGSC 9075 / NRRL 31084 / PH-1)</name>
    <name type="common">Wheat head blight fungus</name>
    <name type="synonym">Fusarium graminearum</name>
    <dbReference type="NCBI Taxonomy" id="229533"/>
    <lineage>
        <taxon>Eukaryota</taxon>
        <taxon>Fungi</taxon>
        <taxon>Dikarya</taxon>
        <taxon>Ascomycota</taxon>
        <taxon>Pezizomycotina</taxon>
        <taxon>Sordariomycetes</taxon>
        <taxon>Hypocreomycetidae</taxon>
        <taxon>Hypocreales</taxon>
        <taxon>Nectriaceae</taxon>
        <taxon>Fusarium</taxon>
    </lineage>
</organism>
<reference evidence="2 4" key="3">
    <citation type="journal article" date="2015" name="BMC Genomics">
        <title>The completed genome sequence of the pathogenic ascomycete fungus Fusarium graminearum.</title>
        <authorList>
            <person name="King R."/>
            <person name="Urban M."/>
            <person name="Hammond-Kosack M.C."/>
            <person name="Hassani-Pak K."/>
            <person name="Hammond-Kosack K.E."/>
        </authorList>
    </citation>
    <scope>NUCLEOTIDE SEQUENCE [LARGE SCALE GENOMIC DNA]</scope>
    <source>
        <strain evidence="4">ATCC MYA-4620 / CBS 123657 / FGSC 9075 / NRRL 31084 / PH-1</strain>
        <strain evidence="2">PH-1</strain>
    </source>
</reference>
<feature type="compositionally biased region" description="Low complexity" evidence="1">
    <location>
        <begin position="43"/>
        <end position="53"/>
    </location>
</feature>
<evidence type="ECO:0000313" key="2">
    <source>
        <dbReference type="EMBL" id="CEF74048.1"/>
    </source>
</evidence>
<dbReference type="AlphaFoldDB" id="A0A098D526"/>
<reference evidence="3 4" key="2">
    <citation type="journal article" date="2010" name="Nature">
        <title>Comparative genomics reveals mobile pathogenicity chromosomes in Fusarium.</title>
        <authorList>
            <person name="Ma L.J."/>
            <person name="van der Does H.C."/>
            <person name="Borkovich K.A."/>
            <person name="Coleman J.J."/>
            <person name="Daboussi M.J."/>
            <person name="Di Pietro A."/>
            <person name="Dufresne M."/>
            <person name="Freitag M."/>
            <person name="Grabherr M."/>
            <person name="Henrissat B."/>
            <person name="Houterman P.M."/>
            <person name="Kang S."/>
            <person name="Shim W.B."/>
            <person name="Woloshuk C."/>
            <person name="Xie X."/>
            <person name="Xu J.R."/>
            <person name="Antoniw J."/>
            <person name="Baker S.E."/>
            <person name="Bluhm B.H."/>
            <person name="Breakspear A."/>
            <person name="Brown D.W."/>
            <person name="Butchko R.A."/>
            <person name="Chapman S."/>
            <person name="Coulson R."/>
            <person name="Coutinho P.M."/>
            <person name="Danchin E.G."/>
            <person name="Diener A."/>
            <person name="Gale L.R."/>
            <person name="Gardiner D.M."/>
            <person name="Goff S."/>
            <person name="Hammond-Kosack K.E."/>
            <person name="Hilburn K."/>
            <person name="Hua-Van A."/>
            <person name="Jonkers W."/>
            <person name="Kazan K."/>
            <person name="Kodira C.D."/>
            <person name="Koehrsen M."/>
            <person name="Kumar L."/>
            <person name="Lee Y.H."/>
            <person name="Li L."/>
            <person name="Manners J.M."/>
            <person name="Miranda-Saavedra D."/>
            <person name="Mukherjee M."/>
            <person name="Park G."/>
            <person name="Park J."/>
            <person name="Park S.Y."/>
            <person name="Proctor R.H."/>
            <person name="Regev A."/>
            <person name="Ruiz-Roldan M.C."/>
            <person name="Sain D."/>
            <person name="Sakthikumar S."/>
            <person name="Sykes S."/>
            <person name="Schwartz D.C."/>
            <person name="Turgeon B.G."/>
            <person name="Wapinski I."/>
            <person name="Yoder O."/>
            <person name="Young S."/>
            <person name="Zeng Q."/>
            <person name="Zhou S."/>
            <person name="Galagan J."/>
            <person name="Cuomo C.A."/>
            <person name="Kistler H.C."/>
            <person name="Rep M."/>
        </authorList>
    </citation>
    <scope>GENOME REANNOTATION</scope>
    <source>
        <strain evidence="4">ATCC MYA-4620 / CBS 123657 / FGSC 9075 / NRRL 31084 / PH-1</strain>
        <strain evidence="3">PH-1 / ATCC MYA-4620 / FGSC 9075 / NRRL 31084</strain>
    </source>
</reference>
<dbReference type="EMBL" id="HG970332">
    <property type="protein sequence ID" value="CEF74048.1"/>
    <property type="molecule type" value="Genomic_DNA"/>
</dbReference>
<accession>A0A098D526</accession>
<feature type="compositionally biased region" description="Basic and acidic residues" evidence="1">
    <location>
        <begin position="1"/>
        <end position="16"/>
    </location>
</feature>
<keyword evidence="4" id="KW-1185">Reference proteome</keyword>
<reference evidence="3 4" key="1">
    <citation type="journal article" date="2007" name="Science">
        <title>The Fusarium graminearum genome reveals a link between localized polymorphism and pathogen specialization.</title>
        <authorList>
            <person name="Cuomo C.A."/>
            <person name="Gueldener U."/>
            <person name="Xu J.-R."/>
            <person name="Trail F."/>
            <person name="Turgeon B.G."/>
            <person name="Di Pietro A."/>
            <person name="Walton J.D."/>
            <person name="Ma L.-J."/>
            <person name="Baker S.E."/>
            <person name="Rep M."/>
            <person name="Adam G."/>
            <person name="Antoniw J."/>
            <person name="Baldwin T."/>
            <person name="Calvo S.E."/>
            <person name="Chang Y.-L."/>
            <person name="DeCaprio D."/>
            <person name="Gale L.R."/>
            <person name="Gnerre S."/>
            <person name="Goswami R.S."/>
            <person name="Hammond-Kosack K."/>
            <person name="Harris L.J."/>
            <person name="Hilburn K."/>
            <person name="Kennell J.C."/>
            <person name="Kroken S."/>
            <person name="Magnuson J.K."/>
            <person name="Mannhaupt G."/>
            <person name="Mauceli E.W."/>
            <person name="Mewes H.-W."/>
            <person name="Mitterbauer R."/>
            <person name="Muehlbauer G."/>
            <person name="Muensterkoetter M."/>
            <person name="Nelson D."/>
            <person name="O'Donnell K."/>
            <person name="Ouellet T."/>
            <person name="Qi W."/>
            <person name="Quesneville H."/>
            <person name="Roncero M.I.G."/>
            <person name="Seong K.-Y."/>
            <person name="Tetko I.V."/>
            <person name="Urban M."/>
            <person name="Waalwijk C."/>
            <person name="Ward T.J."/>
            <person name="Yao J."/>
            <person name="Birren B.W."/>
            <person name="Kistler H.C."/>
        </authorList>
    </citation>
    <scope>NUCLEOTIDE SEQUENCE [LARGE SCALE GENOMIC DNA]</scope>
    <source>
        <strain evidence="4">ATCC MYA-4620 / CBS 123657 / FGSC 9075 / NRRL 31084 / PH-1</strain>
        <strain evidence="3">PH-1 / ATCC MYA-4620 / FGSC 9075 / NRRL 31084</strain>
    </source>
</reference>
<evidence type="ECO:0000313" key="4">
    <source>
        <dbReference type="Proteomes" id="UP000070720"/>
    </source>
</evidence>
<feature type="region of interest" description="Disordered" evidence="1">
    <location>
        <begin position="1"/>
        <end position="53"/>
    </location>
</feature>
<evidence type="ECO:0000256" key="1">
    <source>
        <dbReference type="SAM" id="MobiDB-lite"/>
    </source>
</evidence>
<dbReference type="VEuPathDB" id="FungiDB:FGRAMPH1_01G04483"/>
<proteinExistence type="predicted"/>